<dbReference type="Pfam" id="PF00126">
    <property type="entry name" value="HTH_1"/>
    <property type="match status" value="1"/>
</dbReference>
<sequence length="321" mass="35471">MAKEWDPFAIDFAAIRILRLVSELGSFSKAAEALGTNQSTISYTMDRLRAAFHDKLFVRQRGGIAPTPRCAEIVACAGRLLEAFEGLVQPVDFDPASASGRVTIACNYYERSIILPRAIAEVRRRAPRLVLDIRTAGAEGVAHLKRGEADLLVGPYDVREESFYHRHLLDDHYVCVMHKSHLLAGRRLRVDDYVKASHAVVTYGGTWRSGYLRGLDERGLSLNQVVAIPSISDLAHILPGTDLVSTVPSRIAPNIAKSLVARACPFPEPFQIGMTWTSRTHHSAAHRWLRQLMGRLAGTLPYKAALATAQDRRRGSAKARA</sequence>
<dbReference type="PROSITE" id="PS50931">
    <property type="entry name" value="HTH_LYSR"/>
    <property type="match status" value="1"/>
</dbReference>
<keyword evidence="11" id="KW-1185">Reference proteome</keyword>
<evidence type="ECO:0000256" key="3">
    <source>
        <dbReference type="ARBA" id="ARBA00022458"/>
    </source>
</evidence>
<evidence type="ECO:0000256" key="5">
    <source>
        <dbReference type="ARBA" id="ARBA00023015"/>
    </source>
</evidence>
<dbReference type="SUPFAM" id="SSF46785">
    <property type="entry name" value="Winged helix' DNA-binding domain"/>
    <property type="match status" value="1"/>
</dbReference>
<dbReference type="InterPro" id="IPR050389">
    <property type="entry name" value="LysR-type_TF"/>
</dbReference>
<evidence type="ECO:0000256" key="7">
    <source>
        <dbReference type="ARBA" id="ARBA00023159"/>
    </source>
</evidence>
<evidence type="ECO:0000256" key="6">
    <source>
        <dbReference type="ARBA" id="ARBA00023125"/>
    </source>
</evidence>
<evidence type="ECO:0000256" key="8">
    <source>
        <dbReference type="ARBA" id="ARBA00023163"/>
    </source>
</evidence>
<dbReference type="Pfam" id="PF03466">
    <property type="entry name" value="LysR_substrate"/>
    <property type="match status" value="1"/>
</dbReference>
<dbReference type="InterPro" id="IPR005119">
    <property type="entry name" value="LysR_subst-bd"/>
</dbReference>
<protein>
    <recommendedName>
        <fullName evidence="9">HTH lysR-type domain-containing protein</fullName>
    </recommendedName>
</protein>
<keyword evidence="4" id="KW-0678">Repressor</keyword>
<dbReference type="Gene3D" id="1.10.10.10">
    <property type="entry name" value="Winged helix-like DNA-binding domain superfamily/Winged helix DNA-binding domain"/>
    <property type="match status" value="1"/>
</dbReference>
<dbReference type="GO" id="GO:0003677">
    <property type="term" value="F:DNA binding"/>
    <property type="evidence" value="ECO:0007669"/>
    <property type="project" value="UniProtKB-KW"/>
</dbReference>
<dbReference type="InterPro" id="IPR000847">
    <property type="entry name" value="LysR_HTH_N"/>
</dbReference>
<proteinExistence type="inferred from homology"/>
<evidence type="ECO:0000256" key="2">
    <source>
        <dbReference type="ARBA" id="ARBA00009437"/>
    </source>
</evidence>
<evidence type="ECO:0000313" key="11">
    <source>
        <dbReference type="Proteomes" id="UP000076959"/>
    </source>
</evidence>
<dbReference type="GO" id="GO:0003700">
    <property type="term" value="F:DNA-binding transcription factor activity"/>
    <property type="evidence" value="ECO:0007669"/>
    <property type="project" value="InterPro"/>
</dbReference>
<dbReference type="PANTHER" id="PTHR30118:SF6">
    <property type="entry name" value="HTH-TYPE TRANSCRIPTIONAL REGULATOR LEUO"/>
    <property type="match status" value="1"/>
</dbReference>
<dbReference type="RefSeq" id="WP_063696130.1">
    <property type="nucleotide sequence ID" value="NZ_LUUB01000014.1"/>
</dbReference>
<dbReference type="Gene3D" id="3.40.190.10">
    <property type="entry name" value="Periplasmic binding protein-like II"/>
    <property type="match status" value="2"/>
</dbReference>
<keyword evidence="8" id="KW-0804">Transcription</keyword>
<accession>A0A176Z8N1</accession>
<dbReference type="PANTHER" id="PTHR30118">
    <property type="entry name" value="HTH-TYPE TRANSCRIPTIONAL REGULATOR LEUO-RELATED"/>
    <property type="match status" value="1"/>
</dbReference>
<dbReference type="CDD" id="cd08417">
    <property type="entry name" value="PBP2_Nitroaromatics_like"/>
    <property type="match status" value="1"/>
</dbReference>
<dbReference type="STRING" id="1505087.AYJ54_38015"/>
<dbReference type="OrthoDB" id="9774011at2"/>
<dbReference type="AlphaFoldDB" id="A0A176Z8N1"/>
<comment type="caution">
    <text evidence="10">The sequence shown here is derived from an EMBL/GenBank/DDBJ whole genome shotgun (WGS) entry which is preliminary data.</text>
</comment>
<comment type="function">
    <text evidence="1">NodD regulates the expression of the nodABCFE genes which encode other nodulation proteins. NodD is also a negative regulator of its own expression. Binds flavonoids as inducers.</text>
</comment>
<comment type="similarity">
    <text evidence="2">Belongs to the LysR transcriptional regulatory family.</text>
</comment>
<evidence type="ECO:0000313" key="10">
    <source>
        <dbReference type="EMBL" id="OAF16494.1"/>
    </source>
</evidence>
<reference evidence="10 11" key="1">
    <citation type="submission" date="2016-03" db="EMBL/GenBank/DDBJ databases">
        <title>Draft Genome Sequence of the Strain BR 10245 (Bradyrhizobium sp.) isolated from nodules of Centrolobium paraense.</title>
        <authorList>
            <person name="Simoes-Araujo J.L.Sr."/>
            <person name="Barauna A.C."/>
            <person name="Silva K."/>
            <person name="Zilli J.E."/>
        </authorList>
    </citation>
    <scope>NUCLEOTIDE SEQUENCE [LARGE SCALE GENOMIC DNA]</scope>
    <source>
        <strain evidence="10 11">BR 10245</strain>
    </source>
</reference>
<evidence type="ECO:0000256" key="1">
    <source>
        <dbReference type="ARBA" id="ARBA00003502"/>
    </source>
</evidence>
<keyword evidence="5" id="KW-0805">Transcription regulation</keyword>
<dbReference type="EMBL" id="LUUB01000014">
    <property type="protein sequence ID" value="OAF16494.1"/>
    <property type="molecule type" value="Genomic_DNA"/>
</dbReference>
<gene>
    <name evidence="10" type="ORF">AYJ54_38015</name>
</gene>
<evidence type="ECO:0000259" key="9">
    <source>
        <dbReference type="PROSITE" id="PS50931"/>
    </source>
</evidence>
<feature type="domain" description="HTH lysR-type" evidence="9">
    <location>
        <begin position="10"/>
        <end position="67"/>
    </location>
</feature>
<keyword evidence="6" id="KW-0238">DNA-binding</keyword>
<keyword evidence="3" id="KW-0536">Nodulation</keyword>
<name>A0A176Z8N1_9BRAD</name>
<organism evidence="10 11">
    <name type="scientific">Bradyrhizobium centrolobii</name>
    <dbReference type="NCBI Taxonomy" id="1505087"/>
    <lineage>
        <taxon>Bacteria</taxon>
        <taxon>Pseudomonadati</taxon>
        <taxon>Pseudomonadota</taxon>
        <taxon>Alphaproteobacteria</taxon>
        <taxon>Hyphomicrobiales</taxon>
        <taxon>Nitrobacteraceae</taxon>
        <taxon>Bradyrhizobium</taxon>
    </lineage>
</organism>
<dbReference type="InterPro" id="IPR036388">
    <property type="entry name" value="WH-like_DNA-bd_sf"/>
</dbReference>
<dbReference type="SUPFAM" id="SSF53850">
    <property type="entry name" value="Periplasmic binding protein-like II"/>
    <property type="match status" value="1"/>
</dbReference>
<keyword evidence="7" id="KW-0010">Activator</keyword>
<dbReference type="InterPro" id="IPR037402">
    <property type="entry name" value="YidZ_PBP2"/>
</dbReference>
<evidence type="ECO:0000256" key="4">
    <source>
        <dbReference type="ARBA" id="ARBA00022491"/>
    </source>
</evidence>
<dbReference type="InterPro" id="IPR036390">
    <property type="entry name" value="WH_DNA-bd_sf"/>
</dbReference>
<dbReference type="Proteomes" id="UP000076959">
    <property type="component" value="Unassembled WGS sequence"/>
</dbReference>